<keyword evidence="4" id="KW-0539">Nucleus</keyword>
<feature type="region of interest" description="Disordered" evidence="5">
    <location>
        <begin position="704"/>
        <end position="797"/>
    </location>
</feature>
<feature type="domain" description="HTH myb-type" evidence="8">
    <location>
        <begin position="283"/>
        <end position="337"/>
    </location>
</feature>
<dbReference type="GO" id="GO:0042796">
    <property type="term" value="P:snRNA transcription by RNA polymerase III"/>
    <property type="evidence" value="ECO:0007669"/>
    <property type="project" value="TreeGrafter"/>
</dbReference>
<reference evidence="9" key="1">
    <citation type="submission" date="2025-08" db="UniProtKB">
        <authorList>
            <consortium name="Ensembl"/>
        </authorList>
    </citation>
    <scope>IDENTIFICATION</scope>
</reference>
<dbReference type="Ensembl" id="ENSNMLT00000032964.1">
    <property type="protein sequence ID" value="ENSNMLP00000029551.1"/>
    <property type="gene ID" value="ENSNMLG00000018695.1"/>
</dbReference>
<sequence length="1085" mass="123920">MAGLVDDRKLRIRRWEGWQKGLLIHAVFRDRLRKLIQPKLSRIDFLTQKLSSAPDSTKAQIQDQILALERDIQAIREKKQEEVIGGRFEDVDWARISNIDFEGSREASDLQCFWQNFLHPSINKERWTDDDIQRLKELSLKNQERNWTGISQELGTGRTAFMCLQTYQRFASDSLRKRRWTPEEDAHLRQLVDKMRIGNYIPYTQICYFMEDRLPPQLIYRWNHVLDPRIKKGPWSPQEDQLLLAAVDKHGAKNWWKIRYEVPGRTDSACRDRYLDCLRPGTKRGPFDYKERLLFRRLLQKHGFGRWAKIAAEIPNRTDAQCLRESRKLRRQMNLGIDLEDEEDALEEVVHEATLEEVVHEAMLEEVVHEATLEEVMREATLEEVVHEATLEEVVHEATLEEVVHEATLEEVVHEATLEEEVHVETPGEMKEAARQARQRTQKKTKAETGRTGVQDAQKPPHPPAQRRISRRKRRRPKREDIFLISDDEAEEEVPYMDCDDEKPHMDKERPLHRAAHRDSGRELESSGVKKDVDQTAVKLEAATGEEAGSERLNRQVTALKPRAAEGVTGVTEKASWVMRSNVADWGPALSCSWAFSFRPVTLTPPGAGGGSQVERCTIVDRTGHCVTGVWRLTELPWEQRHHSGVPVMICSEKLTELLQRQLQRSLRPGQKRETESSLNYRLQIAMAPWIGHVVLKRDAWHDGNTRAEGQDKDPDTPAEHQDKDPDTPAEHQDKDPDTPAEHQDKDPDTPAEHQDKDPDTPAEHQDKDPDTPAEHQDKDPDTPAEHQDKDPDTPAQQISTKLFRFFLRALRVDAEGCRRKIEARPNPRTVAAILAERQIKQEPQSPERPVQMPPAFQGPLPRFNPIPPLPLGSNIIPPPPRPKTFPPFPFSQPHTGQNQIQNVCPLSPVAQNGGARPSASHITFFAVTPQGLQPISLMNSLKAQCFPTSAPLPSPLPHLPSPLPPSPHLCPTSPHLCPTSHHLCPTSHHLCPPSPHLCPTSPHLCPTSHHLCHLCPTSRHLCHLCPTSHHLCPTSHHLCHLCPNSRHLCPTYRHLCPTSRYLCPTSRYLCPTSHHLCHLCPTYR</sequence>
<dbReference type="PANTHER" id="PTHR46621:SF1">
    <property type="entry name" value="SNRNA-ACTIVATING PROTEIN COMPLEX SUBUNIT 4"/>
    <property type="match status" value="1"/>
</dbReference>
<reference evidence="9" key="2">
    <citation type="submission" date="2025-09" db="UniProtKB">
        <authorList>
            <consortium name="Ensembl"/>
        </authorList>
    </citation>
    <scope>IDENTIFICATION</scope>
</reference>
<evidence type="ECO:0000259" key="6">
    <source>
        <dbReference type="PROSITE" id="PS50090"/>
    </source>
</evidence>
<evidence type="ECO:0000256" key="1">
    <source>
        <dbReference type="ARBA" id="ARBA00023015"/>
    </source>
</evidence>
<feature type="domain" description="HTH myb-type" evidence="8">
    <location>
        <begin position="119"/>
        <end position="175"/>
    </location>
</feature>
<dbReference type="AlphaFoldDB" id="A0A8C6U3N7"/>
<dbReference type="InterPro" id="IPR001005">
    <property type="entry name" value="SANT/Myb"/>
</dbReference>
<dbReference type="SUPFAM" id="SSF46689">
    <property type="entry name" value="Homeodomain-like"/>
    <property type="match status" value="3"/>
</dbReference>
<dbReference type="PROSITE" id="PS51293">
    <property type="entry name" value="SANT"/>
    <property type="match status" value="1"/>
</dbReference>
<dbReference type="CDD" id="cd00167">
    <property type="entry name" value="SANT"/>
    <property type="match status" value="2"/>
</dbReference>
<protein>
    <recommendedName>
        <fullName evidence="11">snRNA-activating protein complex subunit 4</fullName>
    </recommendedName>
</protein>
<dbReference type="SMART" id="SM00717">
    <property type="entry name" value="SANT"/>
    <property type="match status" value="4"/>
</dbReference>
<dbReference type="InterPro" id="IPR017884">
    <property type="entry name" value="SANT_dom"/>
</dbReference>
<feature type="compositionally biased region" description="Basic residues" evidence="5">
    <location>
        <begin position="468"/>
        <end position="477"/>
    </location>
</feature>
<evidence type="ECO:0000313" key="10">
    <source>
        <dbReference type="Proteomes" id="UP000694523"/>
    </source>
</evidence>
<evidence type="ECO:0000259" key="7">
    <source>
        <dbReference type="PROSITE" id="PS51293"/>
    </source>
</evidence>
<dbReference type="GO" id="GO:0042795">
    <property type="term" value="P:snRNA transcription by RNA polymerase II"/>
    <property type="evidence" value="ECO:0007669"/>
    <property type="project" value="TreeGrafter"/>
</dbReference>
<feature type="domain" description="Myb-like" evidence="6">
    <location>
        <begin position="227"/>
        <end position="278"/>
    </location>
</feature>
<dbReference type="Gene3D" id="1.10.10.60">
    <property type="entry name" value="Homeodomain-like"/>
    <property type="match status" value="4"/>
</dbReference>
<feature type="compositionally biased region" description="Basic and acidic residues" evidence="5">
    <location>
        <begin position="502"/>
        <end position="530"/>
    </location>
</feature>
<feature type="region of interest" description="Disordered" evidence="5">
    <location>
        <begin position="420"/>
        <end position="530"/>
    </location>
</feature>
<dbReference type="Proteomes" id="UP000694523">
    <property type="component" value="Unplaced"/>
</dbReference>
<dbReference type="GO" id="GO:0019185">
    <property type="term" value="C:snRNA-activating protein complex"/>
    <property type="evidence" value="ECO:0007669"/>
    <property type="project" value="TreeGrafter"/>
</dbReference>
<dbReference type="GO" id="GO:0000978">
    <property type="term" value="F:RNA polymerase II cis-regulatory region sequence-specific DNA binding"/>
    <property type="evidence" value="ECO:0007669"/>
    <property type="project" value="TreeGrafter"/>
</dbReference>
<keyword evidence="1" id="KW-0805">Transcription regulation</keyword>
<dbReference type="PROSITE" id="PS51294">
    <property type="entry name" value="HTH_MYB"/>
    <property type="match status" value="3"/>
</dbReference>
<dbReference type="InterPro" id="IPR009057">
    <property type="entry name" value="Homeodomain-like_sf"/>
</dbReference>
<feature type="domain" description="HTH myb-type" evidence="8">
    <location>
        <begin position="227"/>
        <end position="282"/>
    </location>
</feature>
<evidence type="ECO:0008006" key="11">
    <source>
        <dbReference type="Google" id="ProtNLM"/>
    </source>
</evidence>
<feature type="compositionally biased region" description="Basic and acidic residues" evidence="5">
    <location>
        <begin position="420"/>
        <end position="435"/>
    </location>
</feature>
<dbReference type="GO" id="GO:0001006">
    <property type="term" value="F:RNA polymerase III type 3 promoter sequence-specific DNA binding"/>
    <property type="evidence" value="ECO:0007669"/>
    <property type="project" value="TreeGrafter"/>
</dbReference>
<feature type="domain" description="SANT" evidence="7">
    <location>
        <begin position="290"/>
        <end position="334"/>
    </location>
</feature>
<dbReference type="InterPro" id="IPR017930">
    <property type="entry name" value="Myb_dom"/>
</dbReference>
<feature type="compositionally biased region" description="Basic and acidic residues" evidence="5">
    <location>
        <begin position="704"/>
        <end position="793"/>
    </location>
</feature>
<evidence type="ECO:0000256" key="4">
    <source>
        <dbReference type="ARBA" id="ARBA00023242"/>
    </source>
</evidence>
<evidence type="ECO:0000256" key="5">
    <source>
        <dbReference type="SAM" id="MobiDB-lite"/>
    </source>
</evidence>
<evidence type="ECO:0000256" key="3">
    <source>
        <dbReference type="ARBA" id="ARBA00023163"/>
    </source>
</evidence>
<keyword evidence="2" id="KW-0238">DNA-binding</keyword>
<name>A0A8C6U3N7_9GOBI</name>
<evidence type="ECO:0000313" key="9">
    <source>
        <dbReference type="Ensembl" id="ENSNMLP00000029551.1"/>
    </source>
</evidence>
<feature type="domain" description="Myb-like" evidence="6">
    <location>
        <begin position="279"/>
        <end position="322"/>
    </location>
</feature>
<organism evidence="9 10">
    <name type="scientific">Neogobius melanostomus</name>
    <name type="common">round goby</name>
    <dbReference type="NCBI Taxonomy" id="47308"/>
    <lineage>
        <taxon>Eukaryota</taxon>
        <taxon>Metazoa</taxon>
        <taxon>Chordata</taxon>
        <taxon>Craniata</taxon>
        <taxon>Vertebrata</taxon>
        <taxon>Euteleostomi</taxon>
        <taxon>Actinopterygii</taxon>
        <taxon>Neopterygii</taxon>
        <taxon>Teleostei</taxon>
        <taxon>Neoteleostei</taxon>
        <taxon>Acanthomorphata</taxon>
        <taxon>Gobiaria</taxon>
        <taxon>Gobiiformes</taxon>
        <taxon>Gobioidei</taxon>
        <taxon>Gobiidae</taxon>
        <taxon>Benthophilinae</taxon>
        <taxon>Neogobiini</taxon>
        <taxon>Neogobius</taxon>
    </lineage>
</organism>
<feature type="compositionally biased region" description="Acidic residues" evidence="5">
    <location>
        <begin position="486"/>
        <end position="501"/>
    </location>
</feature>
<keyword evidence="3" id="KW-0804">Transcription</keyword>
<dbReference type="PROSITE" id="PS50090">
    <property type="entry name" value="MYB_LIKE"/>
    <property type="match status" value="4"/>
</dbReference>
<dbReference type="Pfam" id="PF00249">
    <property type="entry name" value="Myb_DNA-binding"/>
    <property type="match status" value="2"/>
</dbReference>
<dbReference type="PANTHER" id="PTHR46621">
    <property type="entry name" value="SNRNA-ACTIVATING PROTEIN COMPLEX SUBUNIT 4"/>
    <property type="match status" value="1"/>
</dbReference>
<keyword evidence="10" id="KW-1185">Reference proteome</keyword>
<accession>A0A8C6U3N7</accession>
<feature type="domain" description="Myb-like" evidence="6">
    <location>
        <begin position="119"/>
        <end position="171"/>
    </location>
</feature>
<evidence type="ECO:0000259" key="8">
    <source>
        <dbReference type="PROSITE" id="PS51294"/>
    </source>
</evidence>
<dbReference type="InterPro" id="IPR051575">
    <property type="entry name" value="Myb-like_DNA-bd"/>
</dbReference>
<evidence type="ECO:0000256" key="2">
    <source>
        <dbReference type="ARBA" id="ARBA00023125"/>
    </source>
</evidence>
<feature type="domain" description="Myb-like" evidence="6">
    <location>
        <begin position="172"/>
        <end position="226"/>
    </location>
</feature>
<proteinExistence type="predicted"/>